<evidence type="ECO:0000256" key="4">
    <source>
        <dbReference type="ARBA" id="ARBA00022553"/>
    </source>
</evidence>
<dbReference type="SUPFAM" id="SSF50341">
    <property type="entry name" value="CheW-like"/>
    <property type="match status" value="1"/>
</dbReference>
<dbReference type="KEGG" id="tso:IZ6_29760"/>
<dbReference type="Gene3D" id="1.20.120.160">
    <property type="entry name" value="HPT domain"/>
    <property type="match status" value="1"/>
</dbReference>
<dbReference type="PANTHER" id="PTHR43395:SF10">
    <property type="entry name" value="CHEMOTAXIS PROTEIN CHEA"/>
    <property type="match status" value="1"/>
</dbReference>
<reference evidence="15 16" key="1">
    <citation type="submission" date="2020-08" db="EMBL/GenBank/DDBJ databases">
        <title>Genome sequence of Rhizobiales bacterium strain IZ6.</title>
        <authorList>
            <person name="Nakai R."/>
            <person name="Naganuma T."/>
        </authorList>
    </citation>
    <scope>NUCLEOTIDE SEQUENCE [LARGE SCALE GENOMIC DNA]</scope>
    <source>
        <strain evidence="15 16">IZ6</strain>
    </source>
</reference>
<keyword evidence="7 15" id="KW-0418">Kinase</keyword>
<dbReference type="InterPro" id="IPR036890">
    <property type="entry name" value="HATPase_C_sf"/>
</dbReference>
<dbReference type="Pfam" id="PF02518">
    <property type="entry name" value="HATPase_c"/>
    <property type="match status" value="1"/>
</dbReference>
<dbReference type="InterPro" id="IPR036061">
    <property type="entry name" value="CheW-like_dom_sf"/>
</dbReference>
<dbReference type="InterPro" id="IPR004358">
    <property type="entry name" value="Sig_transdc_His_kin-like_C"/>
</dbReference>
<dbReference type="SUPFAM" id="SSF47226">
    <property type="entry name" value="Histidine-containing phosphotransfer domain, HPT domain"/>
    <property type="match status" value="1"/>
</dbReference>
<feature type="domain" description="Response regulatory" evidence="13">
    <location>
        <begin position="564"/>
        <end position="680"/>
    </location>
</feature>
<evidence type="ECO:0000313" key="16">
    <source>
        <dbReference type="Proteomes" id="UP000515317"/>
    </source>
</evidence>
<evidence type="ECO:0000256" key="3">
    <source>
        <dbReference type="ARBA" id="ARBA00021495"/>
    </source>
</evidence>
<dbReference type="SMART" id="SM00073">
    <property type="entry name" value="HPT"/>
    <property type="match status" value="1"/>
</dbReference>
<dbReference type="RefSeq" id="WP_222875831.1">
    <property type="nucleotide sequence ID" value="NZ_AP023361.1"/>
</dbReference>
<accession>A0A6S6QYY4</accession>
<keyword evidence="4 11" id="KW-0597">Phosphoprotein</keyword>
<evidence type="ECO:0000256" key="10">
    <source>
        <dbReference type="PROSITE-ProRule" id="PRU00110"/>
    </source>
</evidence>
<dbReference type="PROSITE" id="PS50894">
    <property type="entry name" value="HPT"/>
    <property type="match status" value="1"/>
</dbReference>
<dbReference type="InterPro" id="IPR005467">
    <property type="entry name" value="His_kinase_dom"/>
</dbReference>
<dbReference type="SMART" id="SM00448">
    <property type="entry name" value="REC"/>
    <property type="match status" value="1"/>
</dbReference>
<dbReference type="Gene3D" id="3.30.565.10">
    <property type="entry name" value="Histidine kinase-like ATPase, C-terminal domain"/>
    <property type="match status" value="1"/>
</dbReference>
<keyword evidence="16" id="KW-1185">Reference proteome</keyword>
<feature type="modified residue" description="Phosphohistidine" evidence="10">
    <location>
        <position position="45"/>
    </location>
</feature>
<evidence type="ECO:0000256" key="11">
    <source>
        <dbReference type="PROSITE-ProRule" id="PRU00169"/>
    </source>
</evidence>
<dbReference type="SUPFAM" id="SSF52172">
    <property type="entry name" value="CheY-like"/>
    <property type="match status" value="1"/>
</dbReference>
<dbReference type="InterPro" id="IPR011006">
    <property type="entry name" value="CheY-like_superfamily"/>
</dbReference>
<dbReference type="InterPro" id="IPR002545">
    <property type="entry name" value="CheW-lke_dom"/>
</dbReference>
<evidence type="ECO:0000313" key="15">
    <source>
        <dbReference type="EMBL" id="BCJ92241.1"/>
    </source>
</evidence>
<dbReference type="SMART" id="SM00387">
    <property type="entry name" value="HATPase_c"/>
    <property type="match status" value="1"/>
</dbReference>
<name>A0A6S6QYY4_9HYPH</name>
<dbReference type="InterPro" id="IPR051315">
    <property type="entry name" value="Bact_Chemotaxis_CheA"/>
</dbReference>
<evidence type="ECO:0000259" key="12">
    <source>
        <dbReference type="PROSITE" id="PS50109"/>
    </source>
</evidence>
<evidence type="ECO:0000259" key="14">
    <source>
        <dbReference type="PROSITE" id="PS50894"/>
    </source>
</evidence>
<dbReference type="Pfam" id="PF01627">
    <property type="entry name" value="Hpt"/>
    <property type="match status" value="1"/>
</dbReference>
<evidence type="ECO:0000259" key="13">
    <source>
        <dbReference type="PROSITE" id="PS50110"/>
    </source>
</evidence>
<dbReference type="PRINTS" id="PR00344">
    <property type="entry name" value="BCTRLSENSOR"/>
</dbReference>
<dbReference type="Pfam" id="PF01584">
    <property type="entry name" value="CheW"/>
    <property type="match status" value="1"/>
</dbReference>
<feature type="domain" description="Histidine kinase" evidence="12">
    <location>
        <begin position="166"/>
        <end position="413"/>
    </location>
</feature>
<keyword evidence="6" id="KW-0547">Nucleotide-binding</keyword>
<dbReference type="GO" id="GO:0006935">
    <property type="term" value="P:chemotaxis"/>
    <property type="evidence" value="ECO:0007669"/>
    <property type="project" value="InterPro"/>
</dbReference>
<dbReference type="AlphaFoldDB" id="A0A6S6QYY4"/>
<evidence type="ECO:0000256" key="6">
    <source>
        <dbReference type="ARBA" id="ARBA00022741"/>
    </source>
</evidence>
<keyword evidence="8" id="KW-0902">Two-component regulatory system</keyword>
<dbReference type="Gene3D" id="2.30.30.40">
    <property type="entry name" value="SH3 Domains"/>
    <property type="match status" value="1"/>
</dbReference>
<dbReference type="Pfam" id="PF00072">
    <property type="entry name" value="Response_reg"/>
    <property type="match status" value="1"/>
</dbReference>
<comment type="catalytic activity">
    <reaction evidence="1">
        <text>ATP + protein L-histidine = ADP + protein N-phospho-L-histidine.</text>
        <dbReference type="EC" id="2.7.13.3"/>
    </reaction>
</comment>
<dbReference type="InterPro" id="IPR036641">
    <property type="entry name" value="HPT_dom_sf"/>
</dbReference>
<evidence type="ECO:0000256" key="2">
    <source>
        <dbReference type="ARBA" id="ARBA00012438"/>
    </source>
</evidence>
<dbReference type="InterPro" id="IPR008207">
    <property type="entry name" value="Sig_transdc_His_kin_Hpt_dom"/>
</dbReference>
<dbReference type="PROSITE" id="PS50109">
    <property type="entry name" value="HIS_KIN"/>
    <property type="match status" value="1"/>
</dbReference>
<dbReference type="PROSITE" id="PS50110">
    <property type="entry name" value="RESPONSE_REGULATORY"/>
    <property type="match status" value="1"/>
</dbReference>
<dbReference type="PANTHER" id="PTHR43395">
    <property type="entry name" value="SENSOR HISTIDINE KINASE CHEA"/>
    <property type="match status" value="1"/>
</dbReference>
<dbReference type="InterPro" id="IPR001789">
    <property type="entry name" value="Sig_transdc_resp-reg_receiver"/>
</dbReference>
<evidence type="ECO:0000256" key="9">
    <source>
        <dbReference type="ARBA" id="ARBA00035100"/>
    </source>
</evidence>
<dbReference type="EMBL" id="AP023361">
    <property type="protein sequence ID" value="BCJ92241.1"/>
    <property type="molecule type" value="Genomic_DNA"/>
</dbReference>
<evidence type="ECO:0000256" key="5">
    <source>
        <dbReference type="ARBA" id="ARBA00022679"/>
    </source>
</evidence>
<keyword evidence="5" id="KW-0808">Transferase</keyword>
<feature type="domain" description="HPt" evidence="14">
    <location>
        <begin position="1"/>
        <end position="102"/>
    </location>
</feature>
<dbReference type="Proteomes" id="UP000515317">
    <property type="component" value="Chromosome"/>
</dbReference>
<dbReference type="CDD" id="cd00088">
    <property type="entry name" value="HPT"/>
    <property type="match status" value="1"/>
</dbReference>
<protein>
    <recommendedName>
        <fullName evidence="3">Chemotaxis protein CheA</fullName>
        <ecNumber evidence="2">2.7.13.3</ecNumber>
    </recommendedName>
</protein>
<proteinExistence type="predicted"/>
<feature type="modified residue" description="4-aspartylphosphate" evidence="11">
    <location>
        <position position="613"/>
    </location>
</feature>
<sequence length="685" mass="73160">MAKDPFKYFRPEAQEIVDQFGKCLLDIEKGAEQAAAVQKLLRLAHTLKGAARVVKQSEIAHLAHKIEDSLSPYRSSAQALSREDVDALLERIDAITGLVPALTEPPPEEQEAGSPRPAGEERIQTVRADIGETQVLLDAVSETHALLNGLRGVVHELDNSRDLADLLAVQLSSPASAERSRVPTVAFVQRSATIEDLRRRLRTAERMLGTTLERMDREFRSLRDTAHRLRLVPVSSLFTVLERTARDAARALSKDVRFEGRSGDIRIDAHMIETIQNALIQLVRNAVAHGIEMPRERLAAGKTGAGQICVTVSRSGRKIVFACSDDGRGIDFRAVRKIAMERGLAGAEADDGQLIGILLAGGISTSQTVTGISGRGIGLDIVRECVEKLGGEIRLSGTPGSGTAFELVMPSSLASVEALVVEPSARAAPIAIPLEAVLRTRRLAASEISWTAQGMSIAHGDEEIPFVPLQAALQTDTGEPRLGGTAIIVAGALGRAAIGVERLIGTGDIVVRPLPGNIAASPIIAGASLDAAGNPQLVLDPDILVAAARNAGFHPVASLKEKTRVLVVDDSLTTRMLEQSILESAGYDVDVAMSGEEGLERMRARRYALVLVDVEMPGMDGFSFVEHLRADPALHDIPALLVTSLSGPEHIQRGREAGAQGHIAKSEFDQATLLSMIAPLAVGHE</sequence>
<dbReference type="InterPro" id="IPR003594">
    <property type="entry name" value="HATPase_dom"/>
</dbReference>
<gene>
    <name evidence="15" type="ORF">IZ6_29760</name>
</gene>
<dbReference type="SMART" id="SM00260">
    <property type="entry name" value="CheW"/>
    <property type="match status" value="1"/>
</dbReference>
<dbReference type="EC" id="2.7.13.3" evidence="2"/>
<evidence type="ECO:0000256" key="8">
    <source>
        <dbReference type="ARBA" id="ARBA00023012"/>
    </source>
</evidence>
<dbReference type="SUPFAM" id="SSF55874">
    <property type="entry name" value="ATPase domain of HSP90 chaperone/DNA topoisomerase II/histidine kinase"/>
    <property type="match status" value="1"/>
</dbReference>
<comment type="function">
    <text evidence="9">Involved in the transmission of sensory signals from the chemoreceptors to the flagellar motors. CheA is autophosphorylated; it can transfer its phosphate group to either CheB or CheY.</text>
</comment>
<dbReference type="FunFam" id="3.30.565.10:FF:000016">
    <property type="entry name" value="Chemotaxis protein CheA, putative"/>
    <property type="match status" value="1"/>
</dbReference>
<evidence type="ECO:0000256" key="1">
    <source>
        <dbReference type="ARBA" id="ARBA00000085"/>
    </source>
</evidence>
<dbReference type="GO" id="GO:0000155">
    <property type="term" value="F:phosphorelay sensor kinase activity"/>
    <property type="evidence" value="ECO:0007669"/>
    <property type="project" value="UniProtKB-ARBA"/>
</dbReference>
<evidence type="ECO:0000256" key="7">
    <source>
        <dbReference type="ARBA" id="ARBA00022777"/>
    </source>
</evidence>
<dbReference type="Gene3D" id="3.40.50.2300">
    <property type="match status" value="1"/>
</dbReference>
<organism evidence="15 16">
    <name type="scientific">Terrihabitans soli</name>
    <dbReference type="NCBI Taxonomy" id="708113"/>
    <lineage>
        <taxon>Bacteria</taxon>
        <taxon>Pseudomonadati</taxon>
        <taxon>Pseudomonadota</taxon>
        <taxon>Alphaproteobacteria</taxon>
        <taxon>Hyphomicrobiales</taxon>
        <taxon>Terrihabitans</taxon>
    </lineage>
</organism>